<dbReference type="Proteomes" id="UP000009326">
    <property type="component" value="Unassembled WGS sequence"/>
</dbReference>
<protein>
    <submittedName>
        <fullName evidence="1">Uncharacterized protein</fullName>
    </submittedName>
</protein>
<proteinExistence type="predicted"/>
<comment type="caution">
    <text evidence="1">The sequence shown here is derived from an EMBL/GenBank/DDBJ whole genome shotgun (WGS) entry which is preliminary data.</text>
</comment>
<dbReference type="EMBL" id="CAKC01000037">
    <property type="protein sequence ID" value="CCI86753.1"/>
    <property type="molecule type" value="Genomic_DNA"/>
</dbReference>
<organism evidence="1 3">
    <name type="scientific">Lactobacillus gigeriorum DSM 23908 = CRBIP 24.85</name>
    <dbReference type="NCBI Taxonomy" id="1423751"/>
    <lineage>
        <taxon>Bacteria</taxon>
        <taxon>Bacillati</taxon>
        <taxon>Bacillota</taxon>
        <taxon>Bacilli</taxon>
        <taxon>Lactobacillales</taxon>
        <taxon>Lactobacillaceae</taxon>
        <taxon>Lactobacillus</taxon>
    </lineage>
</organism>
<evidence type="ECO:0000313" key="1">
    <source>
        <dbReference type="EMBL" id="CCI86753.1"/>
    </source>
</evidence>
<keyword evidence="4" id="KW-1185">Reference proteome</keyword>
<dbReference type="EMBL" id="AYZO01000009">
    <property type="protein sequence ID" value="KRN13785.1"/>
    <property type="molecule type" value="Genomic_DNA"/>
</dbReference>
<dbReference type="STRING" id="1423751.FC38_GL001839"/>
<evidence type="ECO:0000313" key="3">
    <source>
        <dbReference type="Proteomes" id="UP000009326"/>
    </source>
</evidence>
<dbReference type="RefSeq" id="WP_008472793.1">
    <property type="nucleotide sequence ID" value="NZ_AYZO01000009.1"/>
</dbReference>
<sequence>MVSQNYQHIGSFLPELTRLGLNMAHSFSYTDAIGNDSKYGVYYGTWSVPKTPEAKADRLFNMFKENSDSIEFPLLTGMKERYAYGAISARFYYDDIHGDLNGIGFTLINADGTSPEWIDAWNQAN</sequence>
<accession>I7LFK7</accession>
<dbReference type="PATRIC" id="fig|1423751.3.peg.1907"/>
<dbReference type="AlphaFoldDB" id="I7LFK7"/>
<reference evidence="1 3" key="1">
    <citation type="submission" date="2012-06" db="EMBL/GenBank/DDBJ databases">
        <title>Draft genome sequence of Lactobacillus gigeriorum CRBIP 24.85T, isolated from chicken crop.</title>
        <authorList>
            <person name="Cousin S."/>
            <person name="Ma L."/>
            <person name="Creno S."/>
            <person name="Clermont D."/>
            <person name="Loux V."/>
            <person name="Bizet C."/>
            <person name="Bouchier C."/>
        </authorList>
    </citation>
    <scope>NUCLEOTIDE SEQUENCE [LARGE SCALE GENOMIC DNA]</scope>
    <source>
        <strain evidence="3">CRBIP 24.85T</strain>
        <strain evidence="1">Type strain: CRBIP 24.85</strain>
    </source>
</reference>
<reference evidence="2 4" key="2">
    <citation type="journal article" date="2015" name="Genome Announc.">
        <title>Expanding the biotechnology potential of lactobacilli through comparative genomics of 213 strains and associated genera.</title>
        <authorList>
            <person name="Sun Z."/>
            <person name="Harris H.M."/>
            <person name="McCann A."/>
            <person name="Guo C."/>
            <person name="Argimon S."/>
            <person name="Zhang W."/>
            <person name="Yang X."/>
            <person name="Jeffery I.B."/>
            <person name="Cooney J.C."/>
            <person name="Kagawa T.F."/>
            <person name="Liu W."/>
            <person name="Song Y."/>
            <person name="Salvetti E."/>
            <person name="Wrobel A."/>
            <person name="Rasinkangas P."/>
            <person name="Parkhill J."/>
            <person name="Rea M.C."/>
            <person name="O'Sullivan O."/>
            <person name="Ritari J."/>
            <person name="Douillard F.P."/>
            <person name="Paul Ross R."/>
            <person name="Yang R."/>
            <person name="Briner A.E."/>
            <person name="Felis G.E."/>
            <person name="de Vos W.M."/>
            <person name="Barrangou R."/>
            <person name="Klaenhammer T.R."/>
            <person name="Caufield P.W."/>
            <person name="Cui Y."/>
            <person name="Zhang H."/>
            <person name="O'Toole P.W."/>
        </authorList>
    </citation>
    <scope>NUCLEOTIDE SEQUENCE [LARGE SCALE GENOMIC DNA]</scope>
    <source>
        <strain evidence="2 4">DSM 23908</strain>
    </source>
</reference>
<evidence type="ECO:0000313" key="4">
    <source>
        <dbReference type="Proteomes" id="UP000051521"/>
    </source>
</evidence>
<name>I7LFK7_9LACO</name>
<evidence type="ECO:0000313" key="2">
    <source>
        <dbReference type="EMBL" id="KRN13785.1"/>
    </source>
</evidence>
<dbReference type="Proteomes" id="UP000051521">
    <property type="component" value="Unassembled WGS sequence"/>
</dbReference>
<dbReference type="OrthoDB" id="2326194at2"/>
<gene>
    <name evidence="1" type="ORF">BN52_06070</name>
    <name evidence="2" type="ORF">FC38_GL001839</name>
</gene>